<evidence type="ECO:0000313" key="2">
    <source>
        <dbReference type="Proteomes" id="UP000000457"/>
    </source>
</evidence>
<reference evidence="1 2" key="1">
    <citation type="journal article" date="2014" name="Virology">
        <title>Supersize me: Cronobacter sakazakii phage GAP32.</title>
        <authorList>
            <person name="Abbasifar R."/>
            <person name="Griffiths M.W."/>
            <person name="Sabour P.M."/>
            <person name="Ackermann H.-W."/>
            <person name="Vandersteegen K."/>
            <person name="Lavigne R."/>
            <person name="Noben J.-P."/>
            <person name="Villa A.A."/>
            <person name="Abbasifar A."/>
            <person name="Nash J.H.E."/>
            <person name="Kropinski A.M."/>
        </authorList>
    </citation>
    <scope>NUCLEOTIDE SEQUENCE [LARGE SCALE GENOMIC DNA]</scope>
    <source>
        <strain evidence="1">GAP-32</strain>
    </source>
</reference>
<dbReference type="EMBL" id="JN882285">
    <property type="protein sequence ID" value="AFC21771.1"/>
    <property type="molecule type" value="Genomic_DNA"/>
</dbReference>
<dbReference type="OrthoDB" id="2512at10239"/>
<dbReference type="RefSeq" id="YP_006987426.1">
    <property type="nucleotide sequence ID" value="NC_019401.1"/>
</dbReference>
<gene>
    <name evidence="1" type="ORF">GAP32_321</name>
</gene>
<organism evidence="1 2">
    <name type="scientific">Cronobacter phage vB_CsaM_GAP32</name>
    <dbReference type="NCBI Taxonomy" id="1141136"/>
    <lineage>
        <taxon>Viruses</taxon>
        <taxon>Duplodnaviria</taxon>
        <taxon>Heunggongvirae</taxon>
        <taxon>Uroviricota</taxon>
        <taxon>Caudoviricetes</taxon>
        <taxon>Mimasvirus</taxon>
        <taxon>Mimasvirus GAP32</taxon>
    </lineage>
</organism>
<keyword evidence="2" id="KW-1185">Reference proteome</keyword>
<name>K4F690_9CAUD</name>
<sequence>MANFEPQWDLIADTNTIQEGQTTYFKLRLSKSQTTSQNDTYEIASNEYIELKFNVVPNGETYEERDYIVTVGESTSTLVPIGTAGTGSNTIAGTHVIKLNRKQFQLSSSTTYIDAFYFKIECPQDGIWDGPESLTFNIDSINVITIVDNQVANTVSSGILGTTTQILNYNTINEVWLTPGLTTHGSNLYTIGGIGYGAESRLFVQAFGKSQTINGKTNVFMPAYEILTMSPGEMPSTHITGSGTVIVPDLSNGLQEEIPLLIRDSTGNLVNSGLKFNGNNGQIVQTMLYDSDPIDAYIKVRIVSVKRYYTSQEDAYFVGKRFRAYQTWICPDDNSTLHEKPNPAHLYQLKDTTVYPYVVSETTFEGSNFTEYNPERWYDLGLYNESLGSGIINNTRVFRIVVNDSTGTDISFETDSNLGEIHVGEYFGHTKYPKIVANGSDLISYEINHKTSPNDILKYGLDLTADGYLIGTAYAMSADFTANDDIPLEFDVVATGKNGKSLTQRFKLRIIRGFGENFMKAEIQPSLTLERAWFSIIASPSFSRARYYRQSDPNYGVRKVPRILLKENFVDPSKDWSGLKSTVTKLRNGIIDTVGGAPTPDGSFRLVLGNYKVRSALDNMGNVLYDVLYRELHPEGTQVGLSLNPLVYTDYSSSVISEIYGLRQNIFNVVGEDTINLLTDPTDLNNRGVFVDAINGLTEEMLDTVPRFMNHPYVEDNIKAMYFPCIVVAYLQPGQGEAFFNTLIQNNEHGALLNYEFEVTGVEFSYFVQDSQHYVRENFSASLKVPNLFQ</sequence>
<evidence type="ECO:0000313" key="1">
    <source>
        <dbReference type="EMBL" id="AFC21771.1"/>
    </source>
</evidence>
<protein>
    <submittedName>
        <fullName evidence="1">Uncharacterized protein</fullName>
    </submittedName>
</protein>
<dbReference type="GeneID" id="13994061"/>
<dbReference type="Proteomes" id="UP000000457">
    <property type="component" value="Segment"/>
</dbReference>
<accession>K4F690</accession>
<dbReference type="KEGG" id="vg:13994061"/>
<proteinExistence type="predicted"/>